<feature type="domain" description="Pseudouridine synthase I TruA alpha/beta" evidence="7">
    <location>
        <begin position="16"/>
        <end position="96"/>
    </location>
</feature>
<feature type="binding site" evidence="5">
    <location>
        <position position="149"/>
    </location>
    <ligand>
        <name>substrate</name>
    </ligand>
</feature>
<dbReference type="HAMAP" id="MF_00171">
    <property type="entry name" value="TruA"/>
    <property type="match status" value="1"/>
</dbReference>
<dbReference type="InterPro" id="IPR020095">
    <property type="entry name" value="PsdUridine_synth_TruA_C"/>
</dbReference>
<organism evidence="8 9">
    <name type="scientific">Fistulifera solaris</name>
    <name type="common">Oleaginous diatom</name>
    <dbReference type="NCBI Taxonomy" id="1519565"/>
    <lineage>
        <taxon>Eukaryota</taxon>
        <taxon>Sar</taxon>
        <taxon>Stramenopiles</taxon>
        <taxon>Ochrophyta</taxon>
        <taxon>Bacillariophyta</taxon>
        <taxon>Bacillariophyceae</taxon>
        <taxon>Bacillariophycidae</taxon>
        <taxon>Naviculales</taxon>
        <taxon>Naviculaceae</taxon>
        <taxon>Fistulifera</taxon>
    </lineage>
</organism>
<proteinExistence type="inferred from homology"/>
<dbReference type="Gene3D" id="3.30.70.660">
    <property type="entry name" value="Pseudouridine synthase I, catalytic domain, C-terminal subdomain"/>
    <property type="match status" value="1"/>
</dbReference>
<dbReference type="InterPro" id="IPR001406">
    <property type="entry name" value="PsdUridine_synth_TruA"/>
</dbReference>
<evidence type="ECO:0000256" key="6">
    <source>
        <dbReference type="RuleBase" id="RU003792"/>
    </source>
</evidence>
<evidence type="ECO:0000313" key="9">
    <source>
        <dbReference type="Proteomes" id="UP000198406"/>
    </source>
</evidence>
<comment type="catalytic activity">
    <reaction evidence="6">
        <text>uridine(38/39/40) in tRNA = pseudouridine(38/39/40) in tRNA</text>
        <dbReference type="Rhea" id="RHEA:22376"/>
        <dbReference type="Rhea" id="RHEA-COMP:10085"/>
        <dbReference type="Rhea" id="RHEA-COMP:10087"/>
        <dbReference type="ChEBI" id="CHEBI:65314"/>
        <dbReference type="ChEBI" id="CHEBI:65315"/>
        <dbReference type="EC" id="5.4.99.12"/>
    </reaction>
</comment>
<evidence type="ECO:0000259" key="7">
    <source>
        <dbReference type="Pfam" id="PF01416"/>
    </source>
</evidence>
<dbReference type="PANTHER" id="PTHR11142:SF0">
    <property type="entry name" value="TRNA PSEUDOURIDINE SYNTHASE-LIKE 1"/>
    <property type="match status" value="1"/>
</dbReference>
<dbReference type="InterPro" id="IPR020103">
    <property type="entry name" value="PsdUridine_synth_cat_dom_sf"/>
</dbReference>
<comment type="caution">
    <text evidence="8">The sequence shown here is derived from an EMBL/GenBank/DDBJ whole genome shotgun (WGS) entry which is preliminary data.</text>
</comment>
<evidence type="ECO:0000256" key="4">
    <source>
        <dbReference type="PIRSR" id="PIRSR001430-1"/>
    </source>
</evidence>
<dbReference type="Proteomes" id="UP000198406">
    <property type="component" value="Unassembled WGS sequence"/>
</dbReference>
<dbReference type="Pfam" id="PF01416">
    <property type="entry name" value="PseudoU_synth_1"/>
    <property type="match status" value="2"/>
</dbReference>
<evidence type="ECO:0000256" key="5">
    <source>
        <dbReference type="PIRSR" id="PIRSR001430-2"/>
    </source>
</evidence>
<comment type="similarity">
    <text evidence="1 6">Belongs to the tRNA pseudouridine synthase TruA family.</text>
</comment>
<keyword evidence="9" id="KW-1185">Reference proteome</keyword>
<dbReference type="PIRSF" id="PIRSF001430">
    <property type="entry name" value="tRNA_psdUrid_synth"/>
    <property type="match status" value="1"/>
</dbReference>
<evidence type="ECO:0000256" key="2">
    <source>
        <dbReference type="ARBA" id="ARBA00022694"/>
    </source>
</evidence>
<evidence type="ECO:0000313" key="8">
    <source>
        <dbReference type="EMBL" id="GAX20474.1"/>
    </source>
</evidence>
<dbReference type="GO" id="GO:0003723">
    <property type="term" value="F:RNA binding"/>
    <property type="evidence" value="ECO:0007669"/>
    <property type="project" value="InterPro"/>
</dbReference>
<dbReference type="SUPFAM" id="SSF55120">
    <property type="entry name" value="Pseudouridine synthase"/>
    <property type="match status" value="1"/>
</dbReference>
<keyword evidence="2 6" id="KW-0819">tRNA processing</keyword>
<sequence length="313" mass="36057">MAAVRRGFQRYLLSLQYHGSSFLGFSYQGEQHRTVEGCLRQALQSLTTGTWYNLQVSSRTDRGVHALKNTCHVDLRHQKWTCEQIHRGLNYYLQRQEVKGLGERIDRDVRILRVLEAPQQMPNPWAQEDPTQPLLVDWNARFSAIQRTYVYRIIHSRDLDWMAPFECDRAWRIHSKKPLNLEAMQQAADMLVGEHDFSSFRGKGCQRISPIVNLSAVRVTARDLHDFEPLLWGTTIDNESSRCQLITIRFEGNSFVYRQVRNLTGCLVQVGKGRLHPHDIPALLAARNRALAPGMAPPHGLFLVDVQHQGIRI</sequence>
<evidence type="ECO:0000256" key="3">
    <source>
        <dbReference type="ARBA" id="ARBA00023235"/>
    </source>
</evidence>
<dbReference type="InterPro" id="IPR020097">
    <property type="entry name" value="PsdUridine_synth_TruA_a/b_dom"/>
</dbReference>
<dbReference type="OrthoDB" id="271910at2759"/>
<gene>
    <name evidence="8" type="ORF">FisN_22Hh042</name>
</gene>
<dbReference type="EMBL" id="BDSP01000148">
    <property type="protein sequence ID" value="GAX20474.1"/>
    <property type="molecule type" value="Genomic_DNA"/>
</dbReference>
<reference evidence="8 9" key="1">
    <citation type="journal article" date="2015" name="Plant Cell">
        <title>Oil accumulation by the oleaginous diatom Fistulifera solaris as revealed by the genome and transcriptome.</title>
        <authorList>
            <person name="Tanaka T."/>
            <person name="Maeda Y."/>
            <person name="Veluchamy A."/>
            <person name="Tanaka M."/>
            <person name="Abida H."/>
            <person name="Marechal E."/>
            <person name="Bowler C."/>
            <person name="Muto M."/>
            <person name="Sunaga Y."/>
            <person name="Tanaka M."/>
            <person name="Yoshino T."/>
            <person name="Taniguchi T."/>
            <person name="Fukuda Y."/>
            <person name="Nemoto M."/>
            <person name="Matsumoto M."/>
            <person name="Wong P.S."/>
            <person name="Aburatani S."/>
            <person name="Fujibuchi W."/>
        </authorList>
    </citation>
    <scope>NUCLEOTIDE SEQUENCE [LARGE SCALE GENOMIC DNA]</scope>
    <source>
        <strain evidence="8 9">JPCC DA0580</strain>
    </source>
</reference>
<name>A0A1Z5K2J0_FISSO</name>
<dbReference type="PANTHER" id="PTHR11142">
    <property type="entry name" value="PSEUDOURIDYLATE SYNTHASE"/>
    <property type="match status" value="1"/>
</dbReference>
<dbReference type="InParanoid" id="A0A1Z5K2J0"/>
<feature type="active site" description="Nucleophile" evidence="4">
    <location>
        <position position="61"/>
    </location>
</feature>
<accession>A0A1Z5K2J0</accession>
<protein>
    <recommendedName>
        <fullName evidence="6">tRNA pseudouridine synthase</fullName>
        <ecNumber evidence="6">5.4.99.12</ecNumber>
    </recommendedName>
</protein>
<dbReference type="GO" id="GO:0031119">
    <property type="term" value="P:tRNA pseudouridine synthesis"/>
    <property type="evidence" value="ECO:0007669"/>
    <property type="project" value="TreeGrafter"/>
</dbReference>
<dbReference type="Gene3D" id="3.30.70.580">
    <property type="entry name" value="Pseudouridine synthase I, catalytic domain, N-terminal subdomain"/>
    <property type="match status" value="1"/>
</dbReference>
<dbReference type="AlphaFoldDB" id="A0A1Z5K2J0"/>
<dbReference type="CDD" id="cd02570">
    <property type="entry name" value="PseudoU_synth_EcTruA"/>
    <property type="match status" value="1"/>
</dbReference>
<evidence type="ECO:0000256" key="1">
    <source>
        <dbReference type="ARBA" id="ARBA00009375"/>
    </source>
</evidence>
<dbReference type="GO" id="GO:0160147">
    <property type="term" value="F:tRNA pseudouridine(38-40) synthase activity"/>
    <property type="evidence" value="ECO:0007669"/>
    <property type="project" value="UniProtKB-EC"/>
</dbReference>
<dbReference type="InterPro" id="IPR020094">
    <property type="entry name" value="TruA/RsuA/RluB/E/F_N"/>
</dbReference>
<dbReference type="EC" id="5.4.99.12" evidence="6"/>
<feature type="domain" description="Pseudouridine synthase I TruA alpha/beta" evidence="7">
    <location>
        <begin position="187"/>
        <end position="307"/>
    </location>
</feature>
<keyword evidence="3 6" id="KW-0413">Isomerase</keyword>